<proteinExistence type="evidence at transcript level"/>
<keyword evidence="1" id="KW-1133">Transmembrane helix</keyword>
<accession>C0PV63</accession>
<name>C0PV63_DROME</name>
<keyword evidence="1" id="KW-0812">Transmembrane</keyword>
<keyword evidence="1" id="KW-0472">Membrane</keyword>
<sequence>SLSSCFLSSDDDSVRGSFSQRCSAFLPSITFTLCTIYVIVFQSVRSSQHDFRALAGEH</sequence>
<evidence type="ECO:0000256" key="1">
    <source>
        <dbReference type="SAM" id="Phobius"/>
    </source>
</evidence>
<dbReference type="AlphaFoldDB" id="C0PV63"/>
<evidence type="ECO:0000313" key="2">
    <source>
        <dbReference type="EMBL" id="ACN81340.1"/>
    </source>
</evidence>
<organism evidence="2">
    <name type="scientific">Drosophila melanogaster</name>
    <name type="common">Fruit fly</name>
    <dbReference type="NCBI Taxonomy" id="7227"/>
    <lineage>
        <taxon>Eukaryota</taxon>
        <taxon>Metazoa</taxon>
        <taxon>Ecdysozoa</taxon>
        <taxon>Arthropoda</taxon>
        <taxon>Hexapoda</taxon>
        <taxon>Insecta</taxon>
        <taxon>Pterygota</taxon>
        <taxon>Neoptera</taxon>
        <taxon>Endopterygota</taxon>
        <taxon>Diptera</taxon>
        <taxon>Brachycera</taxon>
        <taxon>Muscomorpha</taxon>
        <taxon>Ephydroidea</taxon>
        <taxon>Drosophilidae</taxon>
        <taxon>Drosophila</taxon>
        <taxon>Sophophora</taxon>
    </lineage>
</organism>
<dbReference type="EMBL" id="BT072919">
    <property type="protein sequence ID" value="ACN81340.1"/>
    <property type="molecule type" value="mRNA"/>
</dbReference>
<protein>
    <submittedName>
        <fullName evidence="2">MIP07458p</fullName>
    </submittedName>
</protein>
<feature type="non-terminal residue" evidence="2">
    <location>
        <position position="1"/>
    </location>
</feature>
<reference evidence="2" key="1">
    <citation type="submission" date="2009-03" db="EMBL/GenBank/DDBJ databases">
        <authorList>
            <person name="Carlson J."/>
            <person name="Booth B."/>
            <person name="Frise E."/>
            <person name="Sandler J."/>
            <person name="Wan K."/>
            <person name="Yu C."/>
            <person name="Celniker S."/>
        </authorList>
    </citation>
    <scope>NUCLEOTIDE SEQUENCE</scope>
</reference>
<feature type="transmembrane region" description="Helical" evidence="1">
    <location>
        <begin position="24"/>
        <end position="44"/>
    </location>
</feature>